<evidence type="ECO:0000313" key="3">
    <source>
        <dbReference type="Proteomes" id="UP000182584"/>
    </source>
</evidence>
<evidence type="ECO:0000256" key="1">
    <source>
        <dbReference type="SAM" id="Phobius"/>
    </source>
</evidence>
<proteinExistence type="predicted"/>
<feature type="transmembrane region" description="Helical" evidence="1">
    <location>
        <begin position="6"/>
        <end position="31"/>
    </location>
</feature>
<keyword evidence="1" id="KW-0472">Membrane</keyword>
<dbReference type="AlphaFoldDB" id="A0A1H9V7C8"/>
<keyword evidence="1" id="KW-1133">Transmembrane helix</keyword>
<accession>A0A1H9V7C8</accession>
<dbReference type="Proteomes" id="UP000182584">
    <property type="component" value="Unassembled WGS sequence"/>
</dbReference>
<dbReference type="EMBL" id="FOGJ01000021">
    <property type="protein sequence ID" value="SES17469.1"/>
    <property type="molecule type" value="Genomic_DNA"/>
</dbReference>
<protein>
    <submittedName>
        <fullName evidence="2">Uncharacterized protein</fullName>
    </submittedName>
</protein>
<organism evidence="2 3">
    <name type="scientific">Butyrivibrio fibrisolvens</name>
    <dbReference type="NCBI Taxonomy" id="831"/>
    <lineage>
        <taxon>Bacteria</taxon>
        <taxon>Bacillati</taxon>
        <taxon>Bacillota</taxon>
        <taxon>Clostridia</taxon>
        <taxon>Lachnospirales</taxon>
        <taxon>Lachnospiraceae</taxon>
        <taxon>Butyrivibrio</taxon>
    </lineage>
</organism>
<feature type="transmembrane region" description="Helical" evidence="1">
    <location>
        <begin position="83"/>
        <end position="109"/>
    </location>
</feature>
<dbReference type="RefSeq" id="WP_074757469.1">
    <property type="nucleotide sequence ID" value="NZ_FOGJ01000021.1"/>
</dbReference>
<keyword evidence="1" id="KW-0812">Transmembrane</keyword>
<sequence length="164" mass="18153">MELLFGLFGGFIFGGFVILALLYVLSSLAFVKVFRKMGYQSPGLGWVPILNIFILATIVTTGVSKVKVLGAFELDVNIYRFLWVLPLAVSLLFGGWGTTISYIFAAIYYGDMYSRVYASFDNTDVEDQTVLGAVSGIISIIFVVKALAADNNLVQLRFRHDDVR</sequence>
<reference evidence="2 3" key="1">
    <citation type="submission" date="2016-10" db="EMBL/GenBank/DDBJ databases">
        <authorList>
            <person name="de Groot N.N."/>
        </authorList>
    </citation>
    <scope>NUCLEOTIDE SEQUENCE [LARGE SCALE GENOMIC DNA]</scope>
    <source>
        <strain evidence="2 3">AR40</strain>
    </source>
</reference>
<evidence type="ECO:0000313" key="2">
    <source>
        <dbReference type="EMBL" id="SES17469.1"/>
    </source>
</evidence>
<name>A0A1H9V7C8_BUTFI</name>
<feature type="transmembrane region" description="Helical" evidence="1">
    <location>
        <begin position="43"/>
        <end position="63"/>
    </location>
</feature>
<feature type="transmembrane region" description="Helical" evidence="1">
    <location>
        <begin position="130"/>
        <end position="148"/>
    </location>
</feature>
<gene>
    <name evidence="2" type="ORF">SAMN04487884_12174</name>
</gene>